<feature type="compositionally biased region" description="Basic residues" evidence="1">
    <location>
        <begin position="90"/>
        <end position="101"/>
    </location>
</feature>
<accession>A0A8S1HPE0</accession>
<dbReference type="EMBL" id="CAJGYM010000070">
    <property type="protein sequence ID" value="CAD6196322.1"/>
    <property type="molecule type" value="Genomic_DNA"/>
</dbReference>
<name>A0A8S1HPE0_9PELO</name>
<protein>
    <recommendedName>
        <fullName evidence="5">Transmembrane protein</fullName>
    </recommendedName>
</protein>
<gene>
    <name evidence="3" type="ORF">CAUJ_LOCUS12237</name>
</gene>
<keyword evidence="2" id="KW-1133">Transmembrane helix</keyword>
<keyword evidence="2" id="KW-0812">Transmembrane</keyword>
<sequence length="154" mass="16396">MKGAPNVSTAARIATTAVEATVGDKRNATVAVSTGVWIGIVGFFAFYCCFYICCCLLSIFCDISASRVKRRNKSLESTNNNDGSGDSAKTSKKISLSRKSSKTMTASRKTSKSVEVVRAEGGSEAILDPSEVIVDPSRSLVGVPPRFTSTPIRF</sequence>
<evidence type="ECO:0000313" key="4">
    <source>
        <dbReference type="Proteomes" id="UP000835052"/>
    </source>
</evidence>
<dbReference type="AlphaFoldDB" id="A0A8S1HPE0"/>
<reference evidence="3" key="1">
    <citation type="submission" date="2020-10" db="EMBL/GenBank/DDBJ databases">
        <authorList>
            <person name="Kikuchi T."/>
        </authorList>
    </citation>
    <scope>NUCLEOTIDE SEQUENCE</scope>
    <source>
        <strain evidence="3">NKZ352</strain>
    </source>
</reference>
<evidence type="ECO:0000313" key="3">
    <source>
        <dbReference type="EMBL" id="CAD6196322.1"/>
    </source>
</evidence>
<comment type="caution">
    <text evidence="3">The sequence shown here is derived from an EMBL/GenBank/DDBJ whole genome shotgun (WGS) entry which is preliminary data.</text>
</comment>
<keyword evidence="2" id="KW-0472">Membrane</keyword>
<evidence type="ECO:0000256" key="1">
    <source>
        <dbReference type="SAM" id="MobiDB-lite"/>
    </source>
</evidence>
<evidence type="ECO:0000256" key="2">
    <source>
        <dbReference type="SAM" id="Phobius"/>
    </source>
</evidence>
<proteinExistence type="predicted"/>
<feature type="region of interest" description="Disordered" evidence="1">
    <location>
        <begin position="71"/>
        <end position="114"/>
    </location>
</feature>
<organism evidence="3 4">
    <name type="scientific">Caenorhabditis auriculariae</name>
    <dbReference type="NCBI Taxonomy" id="2777116"/>
    <lineage>
        <taxon>Eukaryota</taxon>
        <taxon>Metazoa</taxon>
        <taxon>Ecdysozoa</taxon>
        <taxon>Nematoda</taxon>
        <taxon>Chromadorea</taxon>
        <taxon>Rhabditida</taxon>
        <taxon>Rhabditina</taxon>
        <taxon>Rhabditomorpha</taxon>
        <taxon>Rhabditoidea</taxon>
        <taxon>Rhabditidae</taxon>
        <taxon>Peloderinae</taxon>
        <taxon>Caenorhabditis</taxon>
    </lineage>
</organism>
<dbReference type="Proteomes" id="UP000835052">
    <property type="component" value="Unassembled WGS sequence"/>
</dbReference>
<feature type="transmembrane region" description="Helical" evidence="2">
    <location>
        <begin position="36"/>
        <end position="61"/>
    </location>
</feature>
<feature type="compositionally biased region" description="Polar residues" evidence="1">
    <location>
        <begin position="75"/>
        <end position="88"/>
    </location>
</feature>
<evidence type="ECO:0008006" key="5">
    <source>
        <dbReference type="Google" id="ProtNLM"/>
    </source>
</evidence>
<keyword evidence="4" id="KW-1185">Reference proteome</keyword>